<dbReference type="InterPro" id="IPR057572">
    <property type="entry name" value="NonGDSL"/>
</dbReference>
<gene>
    <name evidence="1" type="ORF">EYW49_17785</name>
</gene>
<dbReference type="Gene3D" id="3.40.50.1110">
    <property type="entry name" value="SGNH hydrolase"/>
    <property type="match status" value="1"/>
</dbReference>
<dbReference type="PANTHER" id="PTHR30383:SF5">
    <property type="entry name" value="SGNH HYDROLASE-TYPE ESTERASE DOMAIN-CONTAINING PROTEIN"/>
    <property type="match status" value="1"/>
</dbReference>
<dbReference type="EMBL" id="SJFN01000032">
    <property type="protein sequence ID" value="TBW34600.1"/>
    <property type="molecule type" value="Genomic_DNA"/>
</dbReference>
<dbReference type="PANTHER" id="PTHR30383">
    <property type="entry name" value="THIOESTERASE 1/PROTEASE 1/LYSOPHOSPHOLIPASE L1"/>
    <property type="match status" value="1"/>
</dbReference>
<sequence length="277" mass="29757">MAGDVAMRAGRRWRTAIALALAAGLLTAPLRAEPPVETVGTPVPPECLAPGVEASSTVPLPFVAAALKSRNRIVVLAIGGSAIGGRPYGSRDYASVVEAFLERSFKGLDVQIVQRGVSGELGRDVAARIRLEVARSRPDVVFWQVGTADALAGVDPEELAATVRDTIRWLRDHEVDTVLIGLQYVRVLREDPQYQATREALAEVAKAEGVLRIRRYEVVETINRLQKPQEVPASDAELTAAGYNCMAEYLARAVGSGLFGRKESEPPPLPPKAPPPP</sequence>
<accession>A0A4Q9VHS8</accession>
<proteinExistence type="predicted"/>
<name>A0A4Q9VHS8_9HYPH</name>
<evidence type="ECO:0000313" key="1">
    <source>
        <dbReference type="EMBL" id="TBW34600.1"/>
    </source>
</evidence>
<reference evidence="1 2" key="1">
    <citation type="submission" date="2019-02" db="EMBL/GenBank/DDBJ databases">
        <title>Siculibacillus lacustris gen. nov., sp. nov., a new rosette-forming bacterium isolated from a freshwater crater lake (Lake St. Ana, Romania).</title>
        <authorList>
            <person name="Felfoldi T."/>
            <person name="Marton Z."/>
            <person name="Szabo A."/>
            <person name="Mentes A."/>
            <person name="Boka K."/>
            <person name="Marialigeti K."/>
            <person name="Mathe I."/>
            <person name="Koncz M."/>
            <person name="Schumann P."/>
            <person name="Toth E."/>
        </authorList>
    </citation>
    <scope>NUCLEOTIDE SEQUENCE [LARGE SCALE GENOMIC DNA]</scope>
    <source>
        <strain evidence="1 2">SA-279</strain>
    </source>
</reference>
<comment type="caution">
    <text evidence="1">The sequence shown here is derived from an EMBL/GenBank/DDBJ whole genome shotgun (WGS) entry which is preliminary data.</text>
</comment>
<keyword evidence="1" id="KW-0378">Hydrolase</keyword>
<dbReference type="AlphaFoldDB" id="A0A4Q9VHS8"/>
<dbReference type="Proteomes" id="UP000292781">
    <property type="component" value="Unassembled WGS sequence"/>
</dbReference>
<keyword evidence="2" id="KW-1185">Reference proteome</keyword>
<dbReference type="GO" id="GO:0004622">
    <property type="term" value="F:phosphatidylcholine lysophospholipase activity"/>
    <property type="evidence" value="ECO:0007669"/>
    <property type="project" value="TreeGrafter"/>
</dbReference>
<protein>
    <submittedName>
        <fullName evidence="1">SGNH/GDSL hydrolase family protein</fullName>
    </submittedName>
</protein>
<dbReference type="SUPFAM" id="SSF52266">
    <property type="entry name" value="SGNH hydrolase"/>
    <property type="match status" value="1"/>
</dbReference>
<dbReference type="InterPro" id="IPR036514">
    <property type="entry name" value="SGNH_hydro_sf"/>
</dbReference>
<dbReference type="OrthoDB" id="7203637at2"/>
<organism evidence="1 2">
    <name type="scientific">Siculibacillus lacustris</name>
    <dbReference type="NCBI Taxonomy" id="1549641"/>
    <lineage>
        <taxon>Bacteria</taxon>
        <taxon>Pseudomonadati</taxon>
        <taxon>Pseudomonadota</taxon>
        <taxon>Alphaproteobacteria</taxon>
        <taxon>Hyphomicrobiales</taxon>
        <taxon>Ancalomicrobiaceae</taxon>
        <taxon>Siculibacillus</taxon>
    </lineage>
</organism>
<dbReference type="InterPro" id="IPR051532">
    <property type="entry name" value="Ester_Hydrolysis_Enzymes"/>
</dbReference>
<dbReference type="Pfam" id="PF25182">
    <property type="entry name" value="NonGDSL"/>
    <property type="match status" value="1"/>
</dbReference>
<evidence type="ECO:0000313" key="2">
    <source>
        <dbReference type="Proteomes" id="UP000292781"/>
    </source>
</evidence>